<accession>A0A3B0UPR2</accession>
<protein>
    <submittedName>
        <fullName evidence="1">Phage tail fibers</fullName>
    </submittedName>
</protein>
<name>A0A3B0UPR2_9ZZZZ</name>
<gene>
    <name evidence="1" type="ORF">MNBD_CHLOROFLEXI01-1841</name>
</gene>
<dbReference type="EMBL" id="UOEU01000163">
    <property type="protein sequence ID" value="VAW31130.1"/>
    <property type="molecule type" value="Genomic_DNA"/>
</dbReference>
<reference evidence="1" key="1">
    <citation type="submission" date="2018-06" db="EMBL/GenBank/DDBJ databases">
        <authorList>
            <person name="Zhirakovskaya E."/>
        </authorList>
    </citation>
    <scope>NUCLEOTIDE SEQUENCE</scope>
</reference>
<evidence type="ECO:0000313" key="1">
    <source>
        <dbReference type="EMBL" id="VAW31130.1"/>
    </source>
</evidence>
<dbReference type="AlphaFoldDB" id="A0A3B0UPR2"/>
<sequence>MAADYTQPLTVNKSVRFYDGQFLQDQDFIDEQKYQSARRNRHHRTLHVTGVAEGMTVYTPANSTFQVKVRAGVAIDAHGRQIVQPKISAPIDFADAAGASRWLYVAYDQKPVDKQASGQGVEGETRWLESPYFFAADKLLGVDDTYTGTDWNNYVVTDEGPPPPVLLAKLTIDSAGKVTIDETVRRYAGLRLPGKDSLAPVLRSDSAGNVGLWLVSDNDLSERLTVSPEGYLGVNSPAPTAALEIGSTLKATQNGQALVGLKIAPTFDEGGRSNVRKHGLIVTDGNVGIGTTTPIQTLDVNGRINVTNGVIQRGGEAITNTEDMGLYSRIDGHWMRFVTNAGPIKFFSDDSKGGTPNLTIQPDGNVGIGTTSPLQTLDVNGRINVTDGVIQRGGNAITNTGDLGLYSRVSGHWMRFVTNGGPIKFFSDDGKGETPNLTITPTNGNVGIGTTTPSEKLDVSGNALVSGNLTVDSNTLHVNSSNNRVGIGTTNPSEKLDVSGNALISGNVGIGTTSPKIHLAIGDNDTGLKQQGNGKLAIYTDNAERIRVDNFGNVGIGTTTPSEKLDVSGSALISGNVGIGTTSPRIHLAIGDNDTGLKQQGNGKLAIYTDNAERIRVDNFGNVGIGTTNPRQKLDVSGSALISGNLTVDSNTLHVDSSNNRVGIGTTSPDAKLEVAAPSSGVTLKLGRKAGKPTIKGLGDWLILDAPTDGKLSLNDWESGDVIIANGGGNVGIGTMNPQAKLHVDGEIRGKIWYSDEYVWAQGEGEVKMGHSDKCMAFLTHIQGYFKGKGEAVWVYIGEGGYWYLGGDSKQQSIRAKARCIGMP</sequence>
<organism evidence="1">
    <name type="scientific">hydrothermal vent metagenome</name>
    <dbReference type="NCBI Taxonomy" id="652676"/>
    <lineage>
        <taxon>unclassified sequences</taxon>
        <taxon>metagenomes</taxon>
        <taxon>ecological metagenomes</taxon>
    </lineage>
</organism>
<proteinExistence type="predicted"/>